<dbReference type="InterPro" id="IPR050266">
    <property type="entry name" value="AB_hydrolase_sf"/>
</dbReference>
<feature type="domain" description="AB hydrolase-1" evidence="1">
    <location>
        <begin position="228"/>
        <end position="288"/>
    </location>
</feature>
<dbReference type="EC" id="3.8.1.5" evidence="2"/>
<dbReference type="InterPro" id="IPR000073">
    <property type="entry name" value="AB_hydrolase_1"/>
</dbReference>
<dbReference type="PANTHER" id="PTHR43798">
    <property type="entry name" value="MONOACYLGLYCEROL LIPASE"/>
    <property type="match status" value="1"/>
</dbReference>
<name>A0A518FK80_9PLAN</name>
<dbReference type="RefSeq" id="WP_232105673.1">
    <property type="nucleotide sequence ID" value="NZ_CP036317.1"/>
</dbReference>
<organism evidence="2 3">
    <name type="scientific">Gimesia panareensis</name>
    <dbReference type="NCBI Taxonomy" id="2527978"/>
    <lineage>
        <taxon>Bacteria</taxon>
        <taxon>Pseudomonadati</taxon>
        <taxon>Planctomycetota</taxon>
        <taxon>Planctomycetia</taxon>
        <taxon>Planctomycetales</taxon>
        <taxon>Planctomycetaceae</taxon>
        <taxon>Gimesia</taxon>
    </lineage>
</organism>
<evidence type="ECO:0000313" key="2">
    <source>
        <dbReference type="EMBL" id="QDV16713.1"/>
    </source>
</evidence>
<dbReference type="AlphaFoldDB" id="A0A518FK80"/>
<reference evidence="2 3" key="1">
    <citation type="submission" date="2019-02" db="EMBL/GenBank/DDBJ databases">
        <title>Deep-cultivation of Planctomycetes and their phenomic and genomic characterization uncovers novel biology.</title>
        <authorList>
            <person name="Wiegand S."/>
            <person name="Jogler M."/>
            <person name="Boedeker C."/>
            <person name="Pinto D."/>
            <person name="Vollmers J."/>
            <person name="Rivas-Marin E."/>
            <person name="Kohn T."/>
            <person name="Peeters S.H."/>
            <person name="Heuer A."/>
            <person name="Rast P."/>
            <person name="Oberbeckmann S."/>
            <person name="Bunk B."/>
            <person name="Jeske O."/>
            <person name="Meyerdierks A."/>
            <person name="Storesund J.E."/>
            <person name="Kallscheuer N."/>
            <person name="Luecker S."/>
            <person name="Lage O.M."/>
            <person name="Pohl T."/>
            <person name="Merkel B.J."/>
            <person name="Hornburger P."/>
            <person name="Mueller R.-W."/>
            <person name="Bruemmer F."/>
            <person name="Labrenz M."/>
            <person name="Spormann A.M."/>
            <person name="Op den Camp H."/>
            <person name="Overmann J."/>
            <person name="Amann R."/>
            <person name="Jetten M.S.M."/>
            <person name="Mascher T."/>
            <person name="Medema M.H."/>
            <person name="Devos D.P."/>
            <person name="Kaster A.-K."/>
            <person name="Ovreas L."/>
            <person name="Rohde M."/>
            <person name="Galperin M.Y."/>
            <person name="Jogler C."/>
        </authorList>
    </citation>
    <scope>NUCLEOTIDE SEQUENCE [LARGE SCALE GENOMIC DNA]</scope>
    <source>
        <strain evidence="2 3">Pan153</strain>
    </source>
</reference>
<proteinExistence type="predicted"/>
<feature type="domain" description="AB hydrolase-1" evidence="1">
    <location>
        <begin position="48"/>
        <end position="146"/>
    </location>
</feature>
<dbReference type="PANTHER" id="PTHR43798:SF24">
    <property type="entry name" value="CIS-3-ALKYL-4-ALKYLOXETAN-2-ONE DECARBOXYLASE"/>
    <property type="match status" value="1"/>
</dbReference>
<dbReference type="EMBL" id="CP036317">
    <property type="protein sequence ID" value="QDV16713.1"/>
    <property type="molecule type" value="Genomic_DNA"/>
</dbReference>
<dbReference type="Pfam" id="PF00561">
    <property type="entry name" value="Abhydrolase_1"/>
    <property type="match status" value="2"/>
</dbReference>
<evidence type="ECO:0000313" key="3">
    <source>
        <dbReference type="Proteomes" id="UP000320839"/>
    </source>
</evidence>
<dbReference type="Gene3D" id="3.40.50.1820">
    <property type="entry name" value="alpha/beta hydrolase"/>
    <property type="match status" value="1"/>
</dbReference>
<evidence type="ECO:0000259" key="1">
    <source>
        <dbReference type="Pfam" id="PF00561"/>
    </source>
</evidence>
<dbReference type="Proteomes" id="UP000320839">
    <property type="component" value="Chromosome"/>
</dbReference>
<dbReference type="PRINTS" id="PR00111">
    <property type="entry name" value="ABHYDROLASE"/>
</dbReference>
<gene>
    <name evidence="2" type="primary">dhmA</name>
    <name evidence="2" type="ORF">Pan153_13440</name>
</gene>
<sequence length="303" mass="34927">MDTPSETTIEESRMNFREQIKEEYPFASHWLKIDGHQYHYLDEGQGTPLLMVHGNPTWSFAWRRLVKQLSQSYRVIAVDHMGCGLSDKPQDYPYTLANHIANLKTLIQELDLQQITLFAHDWGGAIGMGAAVDLPERFEKFVLMNTAAFRSQEIPLRIAVCRIPLLGAWGVRGLNLFSGAAIKMAVEKHERMTPEVKAGFLGPYNNWQNRVAVHRFVQDIPLKPSHPSYDTLVHVDEGLAQFQGHPLLLIWGEQDWCFTTNFLDEFERRFPQAETLRIPDAGHYVFEDAHEIMLPRIEQFLQQ</sequence>
<keyword evidence="2" id="KW-0378">Hydrolase</keyword>
<dbReference type="GO" id="GO:0016020">
    <property type="term" value="C:membrane"/>
    <property type="evidence" value="ECO:0007669"/>
    <property type="project" value="TreeGrafter"/>
</dbReference>
<dbReference type="SUPFAM" id="SSF53474">
    <property type="entry name" value="alpha/beta-Hydrolases"/>
    <property type="match status" value="1"/>
</dbReference>
<dbReference type="InterPro" id="IPR029058">
    <property type="entry name" value="AB_hydrolase_fold"/>
</dbReference>
<accession>A0A518FK80</accession>
<dbReference type="GO" id="GO:0018786">
    <property type="term" value="F:haloalkane dehalogenase activity"/>
    <property type="evidence" value="ECO:0007669"/>
    <property type="project" value="UniProtKB-EC"/>
</dbReference>
<protein>
    <submittedName>
        <fullName evidence="2">Haloalkane dehalogenase</fullName>
        <ecNumber evidence="2">3.8.1.5</ecNumber>
    </submittedName>
</protein>